<feature type="domain" description="CzcB-like C-terminal circularly permuted SH3-like" evidence="8">
    <location>
        <begin position="342"/>
        <end position="401"/>
    </location>
</feature>
<dbReference type="Pfam" id="PF25869">
    <property type="entry name" value="3HB_CusB"/>
    <property type="match status" value="1"/>
</dbReference>
<evidence type="ECO:0000256" key="2">
    <source>
        <dbReference type="ARBA" id="ARBA00022448"/>
    </source>
</evidence>
<dbReference type="Pfam" id="PF25954">
    <property type="entry name" value="Beta-barrel_RND_2"/>
    <property type="match status" value="1"/>
</dbReference>
<dbReference type="GO" id="GO:0060003">
    <property type="term" value="P:copper ion export"/>
    <property type="evidence" value="ECO:0007669"/>
    <property type="project" value="TreeGrafter"/>
</dbReference>
<evidence type="ECO:0000259" key="6">
    <source>
        <dbReference type="Pfam" id="PF25919"/>
    </source>
</evidence>
<evidence type="ECO:0000313" key="10">
    <source>
        <dbReference type="Proteomes" id="UP000296201"/>
    </source>
</evidence>
<sequence precursor="true">MMTRLFWLFLSLIFTSMPGLQVYAAQKDSDSSPPSFGENEGVYKYVCPMHPQIVRDHPGTCPICGMDLVKQRFSQMETAPEIEVNSGASATDASAVGLQQKFSIRTAKAEKHTLWKYMPTFGKVVADETKVVHVHPRASGWISDLAVRNNGDAIEKGQLLYRIYSPEIVAAQQDYLQVIHNQRRLGQQANSLVDSAKVRLQLLGLDSRTIKALAKKGSPIHKVPVYAPQTGFVNDLSVQTGMYVQPQTELMSLMDLSTVWVEAEVLPLQQDWLKEGLTVDIKTPAYPGKHWESQIDYLYPTADPVTQAFKVRIPLNNAQQKFKPNMLVETIIYGGPKRDVLAIPLEAVIDDGESKRVVVKNESGSFKVKKVVTGMQTQGIVEVISGIQPNEEVVISGQFLIDSESQVQSNLRRLSGQKPAHNAHANH</sequence>
<evidence type="ECO:0000256" key="1">
    <source>
        <dbReference type="ARBA" id="ARBA00009477"/>
    </source>
</evidence>
<dbReference type="Pfam" id="PF25975">
    <property type="entry name" value="CzcB_C"/>
    <property type="match status" value="1"/>
</dbReference>
<gene>
    <name evidence="9" type="primary">cusB</name>
    <name evidence="9" type="ORF">GHNINEIG_01870</name>
</gene>
<dbReference type="GO" id="GO:0030288">
    <property type="term" value="C:outer membrane-bounded periplasmic space"/>
    <property type="evidence" value="ECO:0007669"/>
    <property type="project" value="TreeGrafter"/>
</dbReference>
<name>A0A4P7P189_9GAMM</name>
<reference evidence="9 10" key="1">
    <citation type="submission" date="2018-08" db="EMBL/GenBank/DDBJ databases">
        <title>Horizontal acquisition of hydrogen conversion ability and other habitat adaptations in Hydrogenovibrio crunogenus strains.</title>
        <authorList>
            <person name="Gonnella G."/>
            <person name="Adam N."/>
            <person name="Perner M."/>
        </authorList>
    </citation>
    <scope>NUCLEOTIDE SEQUENCE [LARGE SCALE GENOMIC DNA]</scope>
    <source>
        <strain evidence="9 10">SP-41</strain>
    </source>
</reference>
<dbReference type="AlphaFoldDB" id="A0A4P7P189"/>
<dbReference type="InterPro" id="IPR051909">
    <property type="entry name" value="MFP_Cation_Efflux"/>
</dbReference>
<dbReference type="InterPro" id="IPR058792">
    <property type="entry name" value="Beta-barrel_RND_2"/>
</dbReference>
<feature type="domain" description="CusB-like barrel-sandwich hybrid" evidence="6">
    <location>
        <begin position="131"/>
        <end position="252"/>
    </location>
</feature>
<dbReference type="RefSeq" id="WP_135796401.1">
    <property type="nucleotide sequence ID" value="NZ_CP032096.1"/>
</dbReference>
<dbReference type="Gene3D" id="2.40.30.170">
    <property type="match status" value="1"/>
</dbReference>
<dbReference type="GO" id="GO:0022857">
    <property type="term" value="F:transmembrane transporter activity"/>
    <property type="evidence" value="ECO:0007669"/>
    <property type="project" value="InterPro"/>
</dbReference>
<dbReference type="Pfam" id="PF19335">
    <property type="entry name" value="HMBD"/>
    <property type="match status" value="1"/>
</dbReference>
<dbReference type="Pfam" id="PF25919">
    <property type="entry name" value="BSH_CusB"/>
    <property type="match status" value="1"/>
</dbReference>
<dbReference type="InterPro" id="IPR006143">
    <property type="entry name" value="RND_pump_MFP"/>
</dbReference>
<feature type="signal peptide" evidence="3">
    <location>
        <begin position="1"/>
        <end position="24"/>
    </location>
</feature>
<evidence type="ECO:0000259" key="4">
    <source>
        <dbReference type="Pfam" id="PF19335"/>
    </source>
</evidence>
<dbReference type="InterPro" id="IPR058649">
    <property type="entry name" value="CzcB_C"/>
</dbReference>
<evidence type="ECO:0000259" key="8">
    <source>
        <dbReference type="Pfam" id="PF25975"/>
    </source>
</evidence>
<evidence type="ECO:0000313" key="9">
    <source>
        <dbReference type="EMBL" id="QBZ83808.1"/>
    </source>
</evidence>
<dbReference type="GO" id="GO:0046914">
    <property type="term" value="F:transition metal ion binding"/>
    <property type="evidence" value="ECO:0007669"/>
    <property type="project" value="TreeGrafter"/>
</dbReference>
<feature type="chain" id="PRO_5020670940" evidence="3">
    <location>
        <begin position="25"/>
        <end position="427"/>
    </location>
</feature>
<feature type="domain" description="CusB-like three alpha-helical bundle" evidence="5">
    <location>
        <begin position="167"/>
        <end position="218"/>
    </location>
</feature>
<proteinExistence type="inferred from homology"/>
<dbReference type="Gene3D" id="2.40.420.20">
    <property type="match status" value="1"/>
</dbReference>
<keyword evidence="10" id="KW-1185">Reference proteome</keyword>
<organism evidence="9 10">
    <name type="scientific">Hydrogenovibrio crunogenus</name>
    <dbReference type="NCBI Taxonomy" id="39765"/>
    <lineage>
        <taxon>Bacteria</taxon>
        <taxon>Pseudomonadati</taxon>
        <taxon>Pseudomonadota</taxon>
        <taxon>Gammaproteobacteria</taxon>
        <taxon>Thiotrichales</taxon>
        <taxon>Piscirickettsiaceae</taxon>
        <taxon>Hydrogenovibrio</taxon>
    </lineage>
</organism>
<feature type="domain" description="Heavy metal binding" evidence="4">
    <location>
        <begin position="44"/>
        <end position="70"/>
    </location>
</feature>
<keyword evidence="2" id="KW-0813">Transport</keyword>
<dbReference type="InterPro" id="IPR058791">
    <property type="entry name" value="3HB_CusB"/>
</dbReference>
<evidence type="ECO:0000256" key="3">
    <source>
        <dbReference type="SAM" id="SignalP"/>
    </source>
</evidence>
<evidence type="ECO:0000259" key="7">
    <source>
        <dbReference type="Pfam" id="PF25954"/>
    </source>
</evidence>
<dbReference type="PANTHER" id="PTHR30097:SF15">
    <property type="entry name" value="CATION EFFLUX SYSTEM PROTEIN CUSB"/>
    <property type="match status" value="1"/>
</dbReference>
<dbReference type="NCBIfam" id="TIGR01730">
    <property type="entry name" value="RND_mfp"/>
    <property type="match status" value="1"/>
</dbReference>
<dbReference type="InterPro" id="IPR045800">
    <property type="entry name" value="HMBD"/>
</dbReference>
<dbReference type="Gene3D" id="6.10.140.730">
    <property type="match status" value="1"/>
</dbReference>
<dbReference type="GO" id="GO:0016020">
    <property type="term" value="C:membrane"/>
    <property type="evidence" value="ECO:0007669"/>
    <property type="project" value="InterPro"/>
</dbReference>
<evidence type="ECO:0000259" key="5">
    <source>
        <dbReference type="Pfam" id="PF25869"/>
    </source>
</evidence>
<dbReference type="GO" id="GO:0015679">
    <property type="term" value="P:plasma membrane copper ion transport"/>
    <property type="evidence" value="ECO:0007669"/>
    <property type="project" value="TreeGrafter"/>
</dbReference>
<dbReference type="PANTHER" id="PTHR30097">
    <property type="entry name" value="CATION EFFLUX SYSTEM PROTEIN CUSB"/>
    <property type="match status" value="1"/>
</dbReference>
<feature type="domain" description="CusB-like beta-barrel" evidence="7">
    <location>
        <begin position="258"/>
        <end position="330"/>
    </location>
</feature>
<keyword evidence="3" id="KW-0732">Signal</keyword>
<dbReference type="InterPro" id="IPR058790">
    <property type="entry name" value="BSH_CusB"/>
</dbReference>
<accession>A0A4P7P189</accession>
<dbReference type="SUPFAM" id="SSF111369">
    <property type="entry name" value="HlyD-like secretion proteins"/>
    <property type="match status" value="1"/>
</dbReference>
<dbReference type="EMBL" id="CP032096">
    <property type="protein sequence ID" value="QBZ83808.1"/>
    <property type="molecule type" value="Genomic_DNA"/>
</dbReference>
<dbReference type="OrthoDB" id="9806939at2"/>
<comment type="similarity">
    <text evidence="1">Belongs to the membrane fusion protein (MFP) (TC 8.A.1) family.</text>
</comment>
<protein>
    <submittedName>
        <fullName evidence="9">Cation efflux system protein CusB</fullName>
    </submittedName>
</protein>
<dbReference type="Proteomes" id="UP000296201">
    <property type="component" value="Chromosome"/>
</dbReference>